<dbReference type="CDD" id="cd02000">
    <property type="entry name" value="TPP_E1_PDC_ADC_BCADC"/>
    <property type="match status" value="1"/>
</dbReference>
<gene>
    <name evidence="5" type="ORF">LY60_01887</name>
</gene>
<evidence type="ECO:0000256" key="2">
    <source>
        <dbReference type="ARBA" id="ARBA00023002"/>
    </source>
</evidence>
<proteinExistence type="predicted"/>
<dbReference type="InterPro" id="IPR029061">
    <property type="entry name" value="THDP-binding"/>
</dbReference>
<dbReference type="PANTHER" id="PTHR11516">
    <property type="entry name" value="PYRUVATE DEHYDROGENASE E1 COMPONENT, ALPHA SUBUNIT BACTERIAL AND ORGANELLAR"/>
    <property type="match status" value="1"/>
</dbReference>
<name>A0A562JCK0_9FIRM</name>
<organism evidence="5 6">
    <name type="scientific">Sedimentibacter saalensis</name>
    <dbReference type="NCBI Taxonomy" id="130788"/>
    <lineage>
        <taxon>Bacteria</taxon>
        <taxon>Bacillati</taxon>
        <taxon>Bacillota</taxon>
        <taxon>Tissierellia</taxon>
        <taxon>Sedimentibacter</taxon>
    </lineage>
</organism>
<keyword evidence="6" id="KW-1185">Reference proteome</keyword>
<dbReference type="GO" id="GO:0004739">
    <property type="term" value="F:pyruvate dehydrogenase (acetyl-transferring) activity"/>
    <property type="evidence" value="ECO:0007669"/>
    <property type="project" value="TreeGrafter"/>
</dbReference>
<dbReference type="GO" id="GO:0006086">
    <property type="term" value="P:pyruvate decarboxylation to acetyl-CoA"/>
    <property type="evidence" value="ECO:0007669"/>
    <property type="project" value="TreeGrafter"/>
</dbReference>
<dbReference type="FunFam" id="3.40.50.970:FF:000013">
    <property type="entry name" value="Pyruvate dehydrogenase E1 component subunit alpha"/>
    <property type="match status" value="1"/>
</dbReference>
<dbReference type="AlphaFoldDB" id="A0A562JCK0"/>
<dbReference type="InterPro" id="IPR001017">
    <property type="entry name" value="DH_E1"/>
</dbReference>
<protein>
    <submittedName>
        <fullName evidence="5">Pyruvate dehydrogenase E1 component alpha subunit</fullName>
    </submittedName>
</protein>
<dbReference type="PANTHER" id="PTHR11516:SF60">
    <property type="entry name" value="PYRUVATE DEHYDROGENASE E1 COMPONENT SUBUNIT ALPHA"/>
    <property type="match status" value="1"/>
</dbReference>
<feature type="domain" description="Dehydrogenase E1 component" evidence="4">
    <location>
        <begin position="20"/>
        <end position="314"/>
    </location>
</feature>
<evidence type="ECO:0000259" key="4">
    <source>
        <dbReference type="Pfam" id="PF00676"/>
    </source>
</evidence>
<keyword evidence="3" id="KW-0786">Thiamine pyrophosphate</keyword>
<evidence type="ECO:0000313" key="6">
    <source>
        <dbReference type="Proteomes" id="UP000315343"/>
    </source>
</evidence>
<keyword evidence="5" id="KW-0670">Pyruvate</keyword>
<dbReference type="RefSeq" id="WP_170226156.1">
    <property type="nucleotide sequence ID" value="NZ_JAYFNS010000003.1"/>
</dbReference>
<evidence type="ECO:0000313" key="5">
    <source>
        <dbReference type="EMBL" id="TWH80625.1"/>
    </source>
</evidence>
<sequence>MGGNILKISNEQLKEMYLTMLKIRKFETRAMDKFAEGKIPGFVHLYLGEEAVATGACANLRKDDYITSTHRGHGHIIAKGGELNFMMAELFGKENGYCRGKGGSMHIADASKGILGANGIVGAGHNIAAGAGLAIQYKGTDQVCVCFFGDASTNQSTFHEGLNLASIWKLPVVFVCENNGYGISVSQARHQAITDVSVRATAYNMPGVTVDGNDVFAVYEAVGEAVARARKGQGPTLIECKTYRFRGHFEGDPTVYRPSGELEAWLKKDPIPRMENYLKENNIMTEEEIKKMNADVDNMIDEANAFADNSKVPALESALEDVYTDIVEEGRIR</sequence>
<evidence type="ECO:0000256" key="3">
    <source>
        <dbReference type="ARBA" id="ARBA00023052"/>
    </source>
</evidence>
<evidence type="ECO:0000256" key="1">
    <source>
        <dbReference type="ARBA" id="ARBA00001964"/>
    </source>
</evidence>
<keyword evidence="2" id="KW-0560">Oxidoreductase</keyword>
<accession>A0A562JCK0</accession>
<dbReference type="EMBL" id="VLKH01000004">
    <property type="protein sequence ID" value="TWH80625.1"/>
    <property type="molecule type" value="Genomic_DNA"/>
</dbReference>
<comment type="caution">
    <text evidence="5">The sequence shown here is derived from an EMBL/GenBank/DDBJ whole genome shotgun (WGS) entry which is preliminary data.</text>
</comment>
<dbReference type="InterPro" id="IPR050642">
    <property type="entry name" value="PDH_E1_Alpha_Subunit"/>
</dbReference>
<dbReference type="Proteomes" id="UP000315343">
    <property type="component" value="Unassembled WGS sequence"/>
</dbReference>
<dbReference type="Pfam" id="PF00676">
    <property type="entry name" value="E1_dh"/>
    <property type="match status" value="1"/>
</dbReference>
<reference evidence="5 6" key="1">
    <citation type="submission" date="2019-07" db="EMBL/GenBank/DDBJ databases">
        <title>Genomic Encyclopedia of Type Strains, Phase I: the one thousand microbial genomes (KMG-I) project.</title>
        <authorList>
            <person name="Kyrpides N."/>
        </authorList>
    </citation>
    <scope>NUCLEOTIDE SEQUENCE [LARGE SCALE GENOMIC DNA]</scope>
    <source>
        <strain evidence="5 6">DSM 13558</strain>
    </source>
</reference>
<comment type="cofactor">
    <cofactor evidence="1">
        <name>thiamine diphosphate</name>
        <dbReference type="ChEBI" id="CHEBI:58937"/>
    </cofactor>
</comment>
<dbReference type="SUPFAM" id="SSF52518">
    <property type="entry name" value="Thiamin diphosphate-binding fold (THDP-binding)"/>
    <property type="match status" value="1"/>
</dbReference>
<dbReference type="Gene3D" id="3.40.50.970">
    <property type="match status" value="1"/>
</dbReference>